<dbReference type="InterPro" id="IPR013083">
    <property type="entry name" value="Znf_RING/FYVE/PHD"/>
</dbReference>
<dbReference type="GO" id="GO:0005737">
    <property type="term" value="C:cytoplasm"/>
    <property type="evidence" value="ECO:0007669"/>
    <property type="project" value="TreeGrafter"/>
</dbReference>
<comment type="caution">
    <text evidence="11">The sequence shown here is derived from an EMBL/GenBank/DDBJ whole genome shotgun (WGS) entry which is preliminary data.</text>
</comment>
<evidence type="ECO:0000313" key="12">
    <source>
        <dbReference type="Proteomes" id="UP001370490"/>
    </source>
</evidence>
<evidence type="ECO:0000256" key="7">
    <source>
        <dbReference type="ARBA" id="ARBA00022833"/>
    </source>
</evidence>
<keyword evidence="7" id="KW-0862">Zinc</keyword>
<dbReference type="Proteomes" id="UP001370490">
    <property type="component" value="Unassembled WGS sequence"/>
</dbReference>
<dbReference type="GO" id="GO:0016567">
    <property type="term" value="P:protein ubiquitination"/>
    <property type="evidence" value="ECO:0007669"/>
    <property type="project" value="UniProtKB-ARBA"/>
</dbReference>
<evidence type="ECO:0000256" key="8">
    <source>
        <dbReference type="PROSITE-ProRule" id="PRU00175"/>
    </source>
</evidence>
<dbReference type="GO" id="GO:0061630">
    <property type="term" value="F:ubiquitin protein ligase activity"/>
    <property type="evidence" value="ECO:0007669"/>
    <property type="project" value="UniProtKB-EC"/>
</dbReference>
<keyword evidence="5 8" id="KW-0863">Zinc-finger</keyword>
<feature type="region of interest" description="Disordered" evidence="9">
    <location>
        <begin position="194"/>
        <end position="223"/>
    </location>
</feature>
<reference evidence="11 12" key="1">
    <citation type="submission" date="2023-12" db="EMBL/GenBank/DDBJ databases">
        <title>A high-quality genome assembly for Dillenia turbinata (Dilleniales).</title>
        <authorList>
            <person name="Chanderbali A."/>
        </authorList>
    </citation>
    <scope>NUCLEOTIDE SEQUENCE [LARGE SCALE GENOMIC DNA]</scope>
    <source>
        <strain evidence="11">LSX21</strain>
        <tissue evidence="11">Leaf</tissue>
    </source>
</reference>
<evidence type="ECO:0000259" key="10">
    <source>
        <dbReference type="PROSITE" id="PS50089"/>
    </source>
</evidence>
<organism evidence="11 12">
    <name type="scientific">Dillenia turbinata</name>
    <dbReference type="NCBI Taxonomy" id="194707"/>
    <lineage>
        <taxon>Eukaryota</taxon>
        <taxon>Viridiplantae</taxon>
        <taxon>Streptophyta</taxon>
        <taxon>Embryophyta</taxon>
        <taxon>Tracheophyta</taxon>
        <taxon>Spermatophyta</taxon>
        <taxon>Magnoliopsida</taxon>
        <taxon>eudicotyledons</taxon>
        <taxon>Gunneridae</taxon>
        <taxon>Pentapetalae</taxon>
        <taxon>Dilleniales</taxon>
        <taxon>Dilleniaceae</taxon>
        <taxon>Dillenia</taxon>
    </lineage>
</organism>
<dbReference type="PANTHER" id="PTHR15710">
    <property type="entry name" value="E3 UBIQUITIN-PROTEIN LIGASE PRAJA"/>
    <property type="match status" value="1"/>
</dbReference>
<proteinExistence type="predicted"/>
<dbReference type="GO" id="GO:0008270">
    <property type="term" value="F:zinc ion binding"/>
    <property type="evidence" value="ECO:0007669"/>
    <property type="project" value="UniProtKB-KW"/>
</dbReference>
<keyword evidence="12" id="KW-1185">Reference proteome</keyword>
<name>A0AAN8UDB6_9MAGN</name>
<dbReference type="SUPFAM" id="SSF57850">
    <property type="entry name" value="RING/U-box"/>
    <property type="match status" value="1"/>
</dbReference>
<evidence type="ECO:0000256" key="6">
    <source>
        <dbReference type="ARBA" id="ARBA00022786"/>
    </source>
</evidence>
<dbReference type="PROSITE" id="PS50089">
    <property type="entry name" value="ZF_RING_2"/>
    <property type="match status" value="1"/>
</dbReference>
<gene>
    <name evidence="11" type="ORF">RJ641_022881</name>
</gene>
<dbReference type="EMBL" id="JBAMMX010000027">
    <property type="protein sequence ID" value="KAK6913280.1"/>
    <property type="molecule type" value="Genomic_DNA"/>
</dbReference>
<dbReference type="Pfam" id="PF13639">
    <property type="entry name" value="zf-RING_2"/>
    <property type="match status" value="1"/>
</dbReference>
<evidence type="ECO:0000313" key="11">
    <source>
        <dbReference type="EMBL" id="KAK6913280.1"/>
    </source>
</evidence>
<evidence type="ECO:0000256" key="5">
    <source>
        <dbReference type="ARBA" id="ARBA00022771"/>
    </source>
</evidence>
<keyword evidence="3" id="KW-0808">Transferase</keyword>
<evidence type="ECO:0000256" key="3">
    <source>
        <dbReference type="ARBA" id="ARBA00022679"/>
    </source>
</evidence>
<dbReference type="SMART" id="SM00184">
    <property type="entry name" value="RING"/>
    <property type="match status" value="1"/>
</dbReference>
<keyword evidence="6" id="KW-0833">Ubl conjugation pathway</keyword>
<accession>A0AAN8UDB6</accession>
<comment type="catalytic activity">
    <reaction evidence="1">
        <text>S-ubiquitinyl-[E2 ubiquitin-conjugating enzyme]-L-cysteine + [acceptor protein]-L-lysine = [E2 ubiquitin-conjugating enzyme]-L-cysteine + N(6)-ubiquitinyl-[acceptor protein]-L-lysine.</text>
        <dbReference type="EC" id="2.3.2.27"/>
    </reaction>
</comment>
<sequence length="223" mass="24235">MSSPMEIDAPEASSESETTQLSDYLRSHNVNLSRLVSFIMGLTSASDNQQEQENENRTRSRDRIVIVDPRAQRLLIIEGSGNLEEYLSEMLGKSGPSPASKDSIDSMPVVEINEVNGGDCAICLDEFTVGEDAREMPCKHKYHSGCIEKWLGLHGSCPVCRFRMPEEKEKKESEEEGEGDGRVVVWFGVSLGGLNGSDHDGSGSDGGNEGDGASGVEDMECID</sequence>
<evidence type="ECO:0000256" key="1">
    <source>
        <dbReference type="ARBA" id="ARBA00000900"/>
    </source>
</evidence>
<dbReference type="AlphaFoldDB" id="A0AAN8UDB6"/>
<dbReference type="FunFam" id="3.30.40.10:FF:000127">
    <property type="entry name" value="E3 ubiquitin-protein ligase RNF181"/>
    <property type="match status" value="1"/>
</dbReference>
<feature type="compositionally biased region" description="Gly residues" evidence="9">
    <location>
        <begin position="203"/>
        <end position="213"/>
    </location>
</feature>
<evidence type="ECO:0000256" key="2">
    <source>
        <dbReference type="ARBA" id="ARBA00012483"/>
    </source>
</evidence>
<dbReference type="EC" id="2.3.2.27" evidence="2"/>
<evidence type="ECO:0000256" key="4">
    <source>
        <dbReference type="ARBA" id="ARBA00022723"/>
    </source>
</evidence>
<feature type="region of interest" description="Disordered" evidence="9">
    <location>
        <begin position="1"/>
        <end position="20"/>
    </location>
</feature>
<dbReference type="InterPro" id="IPR001841">
    <property type="entry name" value="Znf_RING"/>
</dbReference>
<dbReference type="Gene3D" id="3.30.40.10">
    <property type="entry name" value="Zinc/RING finger domain, C3HC4 (zinc finger)"/>
    <property type="match status" value="1"/>
</dbReference>
<protein>
    <recommendedName>
        <fullName evidence="2">RING-type E3 ubiquitin transferase</fullName>
        <ecNumber evidence="2">2.3.2.27</ecNumber>
    </recommendedName>
</protein>
<feature type="domain" description="RING-type" evidence="10">
    <location>
        <begin position="120"/>
        <end position="161"/>
    </location>
</feature>
<keyword evidence="4" id="KW-0479">Metal-binding</keyword>
<evidence type="ECO:0000256" key="9">
    <source>
        <dbReference type="SAM" id="MobiDB-lite"/>
    </source>
</evidence>
<dbReference type="PANTHER" id="PTHR15710:SF132">
    <property type="entry name" value="E3 UBIQUITIN-PROTEIN LIGASE MPSR1"/>
    <property type="match status" value="1"/>
</dbReference>